<dbReference type="SUPFAM" id="SSF49785">
    <property type="entry name" value="Galactose-binding domain-like"/>
    <property type="match status" value="1"/>
</dbReference>
<dbReference type="PANTHER" id="PTHR12125">
    <property type="entry name" value="F-BOX ONLY PROTEIN 6-LIKE PROTEIN"/>
    <property type="match status" value="1"/>
</dbReference>
<dbReference type="FunFam" id="2.60.120.260:FF:000012">
    <property type="entry name" value="F-box only protein 2"/>
    <property type="match status" value="1"/>
</dbReference>
<dbReference type="GO" id="GO:0007156">
    <property type="term" value="P:homophilic cell adhesion via plasma membrane adhesion molecules"/>
    <property type="evidence" value="ECO:0007669"/>
    <property type="project" value="InterPro"/>
</dbReference>
<dbReference type="GO" id="GO:0006516">
    <property type="term" value="P:glycoprotein catabolic process"/>
    <property type="evidence" value="ECO:0007669"/>
    <property type="project" value="TreeGrafter"/>
</dbReference>
<dbReference type="InterPro" id="IPR015919">
    <property type="entry name" value="Cadherin-like_sf"/>
</dbReference>
<evidence type="ECO:0000313" key="5">
    <source>
        <dbReference type="Proteomes" id="UP000027997"/>
    </source>
</evidence>
<dbReference type="GO" id="GO:0016020">
    <property type="term" value="C:membrane"/>
    <property type="evidence" value="ECO:0007669"/>
    <property type="project" value="InterPro"/>
</dbReference>
<dbReference type="eggNOG" id="COG5434">
    <property type="taxonomic scope" value="Bacteria"/>
</dbReference>
<feature type="compositionally biased region" description="Acidic residues" evidence="1">
    <location>
        <begin position="126"/>
        <end position="157"/>
    </location>
</feature>
<dbReference type="eggNOG" id="COG1376">
    <property type="taxonomic scope" value="Bacteria"/>
</dbReference>
<protein>
    <submittedName>
        <fullName evidence="4">Uncharacterized protein</fullName>
    </submittedName>
</protein>
<dbReference type="Gene3D" id="2.60.40.2810">
    <property type="match status" value="1"/>
</dbReference>
<dbReference type="GO" id="GO:0019005">
    <property type="term" value="C:SCF ubiquitin ligase complex"/>
    <property type="evidence" value="ECO:0007669"/>
    <property type="project" value="TreeGrafter"/>
</dbReference>
<dbReference type="STRING" id="305900.GV64_12425"/>
<accession>A0A081KBB3</accession>
<feature type="compositionally biased region" description="Low complexity" evidence="1">
    <location>
        <begin position="91"/>
        <end position="101"/>
    </location>
</feature>
<dbReference type="eggNOG" id="COG3595">
    <property type="taxonomic scope" value="Bacteria"/>
</dbReference>
<dbReference type="GO" id="GO:0061630">
    <property type="term" value="F:ubiquitin protein ligase activity"/>
    <property type="evidence" value="ECO:0007669"/>
    <property type="project" value="TreeGrafter"/>
</dbReference>
<feature type="domain" description="FBA" evidence="3">
    <location>
        <begin position="1465"/>
        <end position="1633"/>
    </location>
</feature>
<dbReference type="Gene3D" id="2.60.120.200">
    <property type="match status" value="1"/>
</dbReference>
<evidence type="ECO:0000259" key="2">
    <source>
        <dbReference type="PROSITE" id="PS50268"/>
    </source>
</evidence>
<dbReference type="Proteomes" id="UP000027997">
    <property type="component" value="Unassembled WGS sequence"/>
</dbReference>
<dbReference type="GO" id="GO:0005509">
    <property type="term" value="F:calcium ion binding"/>
    <property type="evidence" value="ECO:0007669"/>
    <property type="project" value="InterPro"/>
</dbReference>
<dbReference type="PROSITE" id="PS50268">
    <property type="entry name" value="CADHERIN_2"/>
    <property type="match status" value="1"/>
</dbReference>
<evidence type="ECO:0000256" key="1">
    <source>
        <dbReference type="SAM" id="MobiDB-lite"/>
    </source>
</evidence>
<dbReference type="NCBIfam" id="TIGR01965">
    <property type="entry name" value="VCBS_repeat"/>
    <property type="match status" value="3"/>
</dbReference>
<dbReference type="GO" id="GO:0036503">
    <property type="term" value="P:ERAD pathway"/>
    <property type="evidence" value="ECO:0007669"/>
    <property type="project" value="TreeGrafter"/>
</dbReference>
<dbReference type="InterPro" id="IPR008979">
    <property type="entry name" value="Galactose-bd-like_sf"/>
</dbReference>
<dbReference type="InterPro" id="IPR002126">
    <property type="entry name" value="Cadherin-like_dom"/>
</dbReference>
<feature type="domain" description="Cadherin" evidence="2">
    <location>
        <begin position="1371"/>
        <end position="1481"/>
    </location>
</feature>
<dbReference type="GO" id="GO:0005737">
    <property type="term" value="C:cytoplasm"/>
    <property type="evidence" value="ECO:0007669"/>
    <property type="project" value="UniProtKB-ARBA"/>
</dbReference>
<dbReference type="PROSITE" id="PS51114">
    <property type="entry name" value="FBA"/>
    <property type="match status" value="1"/>
</dbReference>
<dbReference type="InterPro" id="IPR007397">
    <property type="entry name" value="F-box-assoc_dom"/>
</dbReference>
<evidence type="ECO:0000259" key="3">
    <source>
        <dbReference type="PROSITE" id="PS51114"/>
    </source>
</evidence>
<dbReference type="GO" id="GO:0031146">
    <property type="term" value="P:SCF-dependent proteasomal ubiquitin-dependent protein catabolic process"/>
    <property type="evidence" value="ECO:0007669"/>
    <property type="project" value="TreeGrafter"/>
</dbReference>
<keyword evidence="5" id="KW-1185">Reference proteome</keyword>
<dbReference type="SMART" id="SM00282">
    <property type="entry name" value="LamG"/>
    <property type="match status" value="1"/>
</dbReference>
<dbReference type="Pfam" id="PF04300">
    <property type="entry name" value="FBA"/>
    <property type="match status" value="1"/>
</dbReference>
<dbReference type="CDD" id="cd11304">
    <property type="entry name" value="Cadherin_repeat"/>
    <property type="match status" value="1"/>
</dbReference>
<dbReference type="SUPFAM" id="SSF49899">
    <property type="entry name" value="Concanavalin A-like lectins/glucanases"/>
    <property type="match status" value="1"/>
</dbReference>
<dbReference type="Gene3D" id="2.60.40.60">
    <property type="entry name" value="Cadherins"/>
    <property type="match status" value="1"/>
</dbReference>
<dbReference type="SMART" id="SM01198">
    <property type="entry name" value="FBA"/>
    <property type="match status" value="1"/>
</dbReference>
<dbReference type="SUPFAM" id="SSF49313">
    <property type="entry name" value="Cadherin-like"/>
    <property type="match status" value="1"/>
</dbReference>
<dbReference type="Pfam" id="PF17803">
    <property type="entry name" value="Cadherin_4"/>
    <property type="match status" value="2"/>
</dbReference>
<dbReference type="RefSeq" id="WP_020583035.1">
    <property type="nucleotide sequence ID" value="NZ_JOJP01000001.1"/>
</dbReference>
<dbReference type="Pfam" id="PF17963">
    <property type="entry name" value="Big_9"/>
    <property type="match status" value="1"/>
</dbReference>
<sequence>MSETNQVKSSASGSESVGAALQAATVLGASDGLISENHEAETKASEEALAELEEQWEQAPESDDEEEGDQGDKAALVKGARPNIANTANTVSPSPEVSAPSSEDDSEGSRDDSGNVGALDNPSDSEAAEEDAEDDAEEETDSEETEEESASDTDESATENISTFQPTVSQSTTYPSNYQPEAVPDDVTASESGSLLFDLLANDNDVDVNDSAQNFSLDSVTIVDSNGDATSGQGSVEVVDNQLQFDPGNDFQSLATGQEQVVTVRYVMSDDEGAQSVSTVNITITGTNDAPEAIMDTGHVADNASLSLDVLANDTDVDGNDDVSVFSLDSVQVVDGNNDPASGQGSVSISGNQLLFETGTDFDDLASGETESVTVQYVMSDDEGAISTSTVEITVSGENDIPVAVTDTGAGNENQTLLIDVLANDTDPDHNDQPANFALSSVSIVDVNGDPVVGQGIVTVANNQLQFNPGTDFDDLALGETETVSVHYIMSDDEGAVSESEVTLIITGTNDTPVSGDTVLLGSSSEDSLIEITEATLLANASDVDGDQLSVQNLTSDQGAVLDNGNGTWSFTPNSHFSGTANFFFDVSDGIASSSAQASVALTAVADAPGLSINPTHNDLPIADHHFDSGSEGWTQMWVGTGLFATGNMLGRFEGSGGNQRTSNTYDVPQGVNELTLNFTFYEIDSWDGEEFRVFVDGQLFHSRSYQIYNNTGDVAGTETLTNGQGDVIGQVVHDESFQAVVSTNWVDQAHHYTLTIPVDPNAGQVTIGFGSTLDEAKSNESWGIDNLNLAVSGSTSDAIGLEDTAITLDVASALVDTDGSESLTLTFSGIPTGAVLSAGQQNQDGTWTLTAAELDSLTITPAEHFNGEMSLTVTAVSVEAETGETASITDTITINVIPFNDLPLASNGVTIGSENTDYVFTINDFPFSDPADAGDVIEAVQITQLPGHGQILLDTNGDGSFETTVALNTSISRTDIESGRLILRPETGFSGQVTVDFQVSDGEGWSDNSGTLTVITKSGDAAVVQLDSGVEHILVGESGELTGTASSGSSLSVASVNGQPLAGTGTSSIQGQYGELKVHPSGDWSYTPDGISEAALSVTSSQLQDSLVAHWRFDQASNGVVADSATTGVGQEAATLTGGAALETRGFNGSAVWLDGVDDQVLVGDSTDINLNSTTLDERTLSLAFQFDETNDLDGRQILYEEGAGSNGIVVYLENQTLYAGAYNQSTGWSGDYATQDVSSLSADQWHHVALVLDGAGQQMTAYLDGQAFVSGSVYGEGLSGHSGDISIGGPSLDGGTPSTNIFHDGVQTGAYFQGSIDDVRIYNRTLSDSEVEAVRYDFDGLVDQFDYTVTNGVSTTSSTLDISLSRAPQAVDETLHVSEDSGYTSGQLQAYDPDGGDTLSYQLLSGPDKGFVTVDSSGQYSFVTGSDFESLNSGESEQVSFTYSVTDLQGNQNIGTVLVDVAGEDELPFGENLVVNPSAATGDFSGWTITENGGTGWGVTGTSQEGTNSFITSHDWGRKYQLIDLENQGFSADFLDSAPEISASEWYLGIANPSDQYYFKVELRGAGQEVIDSFDTGTLTASNQWQEVSHEFSGYGTGVRYVYVEHGGKDNEYWSGHYGTAIDNTQIIVSAPEASGNGQGSLGIDSSSFQIMDGAMLGTDLTGQIVENNGFTSLDQWLLEHDGGALSVSLNTADGNSWSAGVRLLHSDANGSAGVEVAQFSGQLSANGQATQVLAFDDLPAGHYQLVLGNDGFDESSAVSALDYPGVVSGEHGYEVAVAGQVSVAALPRDPGQNALISGETYGQTEGILTLAVVNNEAEMIDTDNTLYYEVFNNDVRVGQGAFDFSSGMSPQNISITINNEPLETLTLDEVQVIFHEMNVSGEVVSSQTFGFDQATIPNGSPVTAQGGDGLQGLELIELGLDYFELGFSELMDDMQG</sequence>
<dbReference type="NCBIfam" id="NF012211">
    <property type="entry name" value="tand_rpt_95"/>
    <property type="match status" value="2"/>
</dbReference>
<dbReference type="Gene3D" id="2.60.120.260">
    <property type="entry name" value="Galactose-binding domain-like"/>
    <property type="match status" value="1"/>
</dbReference>
<dbReference type="Pfam" id="PF17892">
    <property type="entry name" value="Cadherin_5"/>
    <property type="match status" value="1"/>
</dbReference>
<proteinExistence type="predicted"/>
<name>A0A081KBB3_9GAMM</name>
<feature type="compositionally biased region" description="Polar residues" evidence="1">
    <location>
        <begin position="160"/>
        <end position="179"/>
    </location>
</feature>
<gene>
    <name evidence="4" type="ORF">GV64_12425</name>
</gene>
<dbReference type="InterPro" id="IPR041690">
    <property type="entry name" value="Cadherin_5"/>
</dbReference>
<dbReference type="InterPro" id="IPR010221">
    <property type="entry name" value="VCBS_dom"/>
</dbReference>
<dbReference type="Pfam" id="PF13385">
    <property type="entry name" value="Laminin_G_3"/>
    <property type="match status" value="1"/>
</dbReference>
<organism evidence="4 5">
    <name type="scientific">Endozoicomonas elysicola</name>
    <dbReference type="NCBI Taxonomy" id="305900"/>
    <lineage>
        <taxon>Bacteria</taxon>
        <taxon>Pseudomonadati</taxon>
        <taxon>Pseudomonadota</taxon>
        <taxon>Gammaproteobacteria</taxon>
        <taxon>Oceanospirillales</taxon>
        <taxon>Endozoicomonadaceae</taxon>
        <taxon>Endozoicomonas</taxon>
    </lineage>
</organism>
<dbReference type="InterPro" id="IPR013320">
    <property type="entry name" value="ConA-like_dom_sf"/>
</dbReference>
<dbReference type="PANTHER" id="PTHR12125:SF5">
    <property type="entry name" value="F-BOX DOMAIN-CONTAINING PROTEIN"/>
    <property type="match status" value="1"/>
</dbReference>
<feature type="region of interest" description="Disordered" evidence="1">
    <location>
        <begin position="32"/>
        <end position="189"/>
    </location>
</feature>
<dbReference type="InterPro" id="IPR039752">
    <property type="entry name" value="F-box_only"/>
</dbReference>
<dbReference type="InterPro" id="IPR040853">
    <property type="entry name" value="RapA2_cadherin-like"/>
</dbReference>
<feature type="compositionally biased region" description="Basic and acidic residues" evidence="1">
    <location>
        <begin position="36"/>
        <end position="46"/>
    </location>
</feature>
<evidence type="ECO:0000313" key="4">
    <source>
        <dbReference type="EMBL" id="KEI71439.1"/>
    </source>
</evidence>
<comment type="caution">
    <text evidence="4">The sequence shown here is derived from an EMBL/GenBank/DDBJ whole genome shotgun (WGS) entry which is preliminary data.</text>
</comment>
<dbReference type="InterPro" id="IPR001791">
    <property type="entry name" value="Laminin_G"/>
</dbReference>
<dbReference type="EMBL" id="JOJP01000001">
    <property type="protein sequence ID" value="KEI71439.1"/>
    <property type="molecule type" value="Genomic_DNA"/>
</dbReference>
<dbReference type="eggNOG" id="COG5295">
    <property type="taxonomic scope" value="Bacteria"/>
</dbReference>
<feature type="compositionally biased region" description="Acidic residues" evidence="1">
    <location>
        <begin position="48"/>
        <end position="69"/>
    </location>
</feature>
<reference evidence="4 5" key="1">
    <citation type="submission" date="2014-06" db="EMBL/GenBank/DDBJ databases">
        <title>Whole Genome Sequences of Three Symbiotic Endozoicomonas Bacteria.</title>
        <authorList>
            <person name="Neave M.J."/>
            <person name="Apprill A."/>
            <person name="Voolstra C.R."/>
        </authorList>
    </citation>
    <scope>NUCLEOTIDE SEQUENCE [LARGE SCALE GENOMIC DNA]</scope>
    <source>
        <strain evidence="4 5">DSM 22380</strain>
    </source>
</reference>